<evidence type="ECO:0000256" key="1">
    <source>
        <dbReference type="ARBA" id="ARBA00006194"/>
    </source>
</evidence>
<dbReference type="Pfam" id="PF00411">
    <property type="entry name" value="Ribosomal_S11"/>
    <property type="match status" value="1"/>
</dbReference>
<dbReference type="GO" id="GO:0005840">
    <property type="term" value="C:ribosome"/>
    <property type="evidence" value="ECO:0007669"/>
    <property type="project" value="UniProtKB-KW"/>
</dbReference>
<evidence type="ECO:0000313" key="4">
    <source>
        <dbReference type="EMBL" id="JAS13785.1"/>
    </source>
</evidence>
<evidence type="ECO:0000256" key="2">
    <source>
        <dbReference type="ARBA" id="ARBA00022980"/>
    </source>
</evidence>
<protein>
    <recommendedName>
        <fullName evidence="5">28S ribosomal protein S11, mitochondrial</fullName>
    </recommendedName>
</protein>
<dbReference type="EMBL" id="GEDC01023513">
    <property type="protein sequence ID" value="JAS13785.1"/>
    <property type="molecule type" value="Transcribed_RNA"/>
</dbReference>
<keyword evidence="3" id="KW-0687">Ribonucleoprotein</keyword>
<proteinExistence type="inferred from homology"/>
<evidence type="ECO:0008006" key="5">
    <source>
        <dbReference type="Google" id="ProtNLM"/>
    </source>
</evidence>
<dbReference type="PANTHER" id="PTHR11759">
    <property type="entry name" value="40S RIBOSOMAL PROTEIN S14/30S RIBOSOMAL PROTEIN S11"/>
    <property type="match status" value="1"/>
</dbReference>
<keyword evidence="2" id="KW-0689">Ribosomal protein</keyword>
<dbReference type="GO" id="GO:0006412">
    <property type="term" value="P:translation"/>
    <property type="evidence" value="ECO:0007669"/>
    <property type="project" value="InterPro"/>
</dbReference>
<reference evidence="4" key="1">
    <citation type="submission" date="2015-12" db="EMBL/GenBank/DDBJ databases">
        <title>De novo transcriptome assembly of four potential Pierce s Disease insect vectors from Arizona vineyards.</title>
        <authorList>
            <person name="Tassone E.E."/>
        </authorList>
    </citation>
    <scope>NUCLEOTIDE SEQUENCE</scope>
</reference>
<evidence type="ECO:0000256" key="3">
    <source>
        <dbReference type="ARBA" id="ARBA00023274"/>
    </source>
</evidence>
<organism evidence="4">
    <name type="scientific">Clastoptera arizonana</name>
    <name type="common">Arizona spittle bug</name>
    <dbReference type="NCBI Taxonomy" id="38151"/>
    <lineage>
        <taxon>Eukaryota</taxon>
        <taxon>Metazoa</taxon>
        <taxon>Ecdysozoa</taxon>
        <taxon>Arthropoda</taxon>
        <taxon>Hexapoda</taxon>
        <taxon>Insecta</taxon>
        <taxon>Pterygota</taxon>
        <taxon>Neoptera</taxon>
        <taxon>Paraneoptera</taxon>
        <taxon>Hemiptera</taxon>
        <taxon>Auchenorrhyncha</taxon>
        <taxon>Cercopoidea</taxon>
        <taxon>Clastopteridae</taxon>
        <taxon>Clastoptera</taxon>
    </lineage>
</organism>
<accession>A0A1B6CKB1</accession>
<dbReference type="InterPro" id="IPR036967">
    <property type="entry name" value="Ribosomal_uS11_sf"/>
</dbReference>
<sequence>MMKRFSNISVFVKQIESLLPNLCLNSLICKETISKSCLYPIALKSNQTIRSFHTTLSLSKMEDRRILISSTPKKDEGTSGEAAIGIDSLIHSREDMFPSENTPKTLFNNIPFSEVPIVNIRVSRNNTIITLTDGISGKLKAMRSCGIEGFKNTRKGTNVAAQATAISFTNQCLNKGVKTVRVRVRGLGPGRLSSIKGLQMGGLEIISITDSTPVSWNPPRPRKQRTL</sequence>
<dbReference type="HAMAP" id="MF_01310">
    <property type="entry name" value="Ribosomal_uS11"/>
    <property type="match status" value="1"/>
</dbReference>
<dbReference type="Gene3D" id="3.30.420.80">
    <property type="entry name" value="Ribosomal protein S11"/>
    <property type="match status" value="1"/>
</dbReference>
<dbReference type="SUPFAM" id="SSF53137">
    <property type="entry name" value="Translational machinery components"/>
    <property type="match status" value="1"/>
</dbReference>
<gene>
    <name evidence="4" type="ORF">g.8035</name>
</gene>
<dbReference type="GO" id="GO:0003735">
    <property type="term" value="F:structural constituent of ribosome"/>
    <property type="evidence" value="ECO:0007669"/>
    <property type="project" value="InterPro"/>
</dbReference>
<dbReference type="InterPro" id="IPR001971">
    <property type="entry name" value="Ribosomal_uS11"/>
</dbReference>
<dbReference type="GO" id="GO:1990904">
    <property type="term" value="C:ribonucleoprotein complex"/>
    <property type="evidence" value="ECO:0007669"/>
    <property type="project" value="UniProtKB-KW"/>
</dbReference>
<comment type="similarity">
    <text evidence="1">Belongs to the universal ribosomal protein uS11 family.</text>
</comment>
<dbReference type="AlphaFoldDB" id="A0A1B6CKB1"/>
<name>A0A1B6CKB1_9HEMI</name>